<accession>A0A7W6C5E1</accession>
<evidence type="ECO:0000256" key="10">
    <source>
        <dbReference type="ARBA" id="ARBA00022741"/>
    </source>
</evidence>
<reference evidence="17 18" key="1">
    <citation type="submission" date="2020-08" db="EMBL/GenBank/DDBJ databases">
        <title>Genomic Encyclopedia of Type Strains, Phase IV (KMG-IV): sequencing the most valuable type-strain genomes for metagenomic binning, comparative biology and taxonomic classification.</title>
        <authorList>
            <person name="Goeker M."/>
        </authorList>
    </citation>
    <scope>NUCLEOTIDE SEQUENCE [LARGE SCALE GENOMIC DNA]</scope>
    <source>
        <strain evidence="17 18">DSM 26438</strain>
    </source>
</reference>
<dbReference type="Pfam" id="PF07536">
    <property type="entry name" value="HWE_HK"/>
    <property type="match status" value="1"/>
</dbReference>
<keyword evidence="13" id="KW-0157">Chromophore</keyword>
<comment type="catalytic activity">
    <reaction evidence="1">
        <text>ATP + protein L-histidine = ADP + protein N-phospho-L-histidine.</text>
        <dbReference type="EC" id="2.7.13.3"/>
    </reaction>
</comment>
<dbReference type="InterPro" id="IPR013655">
    <property type="entry name" value="PAS_fold_3"/>
</dbReference>
<dbReference type="Pfam" id="PF01590">
    <property type="entry name" value="GAF"/>
    <property type="match status" value="1"/>
</dbReference>
<feature type="domain" description="PAC" evidence="16">
    <location>
        <begin position="515"/>
        <end position="567"/>
    </location>
</feature>
<evidence type="ECO:0000256" key="2">
    <source>
        <dbReference type="ARBA" id="ARBA00012438"/>
    </source>
</evidence>
<dbReference type="AlphaFoldDB" id="A0A7W6C5E1"/>
<evidence type="ECO:0000256" key="8">
    <source>
        <dbReference type="ARBA" id="ARBA00022643"/>
    </source>
</evidence>
<evidence type="ECO:0000256" key="11">
    <source>
        <dbReference type="ARBA" id="ARBA00022777"/>
    </source>
</evidence>
<dbReference type="EMBL" id="JACIDV010000003">
    <property type="protein sequence ID" value="MBB3945131.1"/>
    <property type="molecule type" value="Genomic_DNA"/>
</dbReference>
<dbReference type="SMART" id="SM00091">
    <property type="entry name" value="PAS"/>
    <property type="match status" value="3"/>
</dbReference>
<evidence type="ECO:0000259" key="15">
    <source>
        <dbReference type="PROSITE" id="PS50112"/>
    </source>
</evidence>
<keyword evidence="14" id="KW-0675">Receptor</keyword>
<dbReference type="InterPro" id="IPR001610">
    <property type="entry name" value="PAC"/>
</dbReference>
<evidence type="ECO:0000256" key="14">
    <source>
        <dbReference type="ARBA" id="ARBA00023170"/>
    </source>
</evidence>
<gene>
    <name evidence="17" type="ORF">GGQ73_001064</name>
</gene>
<dbReference type="SMART" id="SM00911">
    <property type="entry name" value="HWE_HK"/>
    <property type="match status" value="1"/>
</dbReference>
<evidence type="ECO:0000313" key="18">
    <source>
        <dbReference type="Proteomes" id="UP000565286"/>
    </source>
</evidence>
<dbReference type="SMART" id="SM00086">
    <property type="entry name" value="PAC"/>
    <property type="match status" value="4"/>
</dbReference>
<dbReference type="NCBIfam" id="TIGR00229">
    <property type="entry name" value="sensory_box"/>
    <property type="match status" value="2"/>
</dbReference>
<feature type="domain" description="PAC" evidence="16">
    <location>
        <begin position="386"/>
        <end position="438"/>
    </location>
</feature>
<dbReference type="Gene3D" id="3.30.450.40">
    <property type="match status" value="1"/>
</dbReference>
<dbReference type="Pfam" id="PF08447">
    <property type="entry name" value="PAS_3"/>
    <property type="match status" value="3"/>
</dbReference>
<dbReference type="GO" id="GO:0004673">
    <property type="term" value="F:protein histidine kinase activity"/>
    <property type="evidence" value="ECO:0007669"/>
    <property type="project" value="UniProtKB-EC"/>
</dbReference>
<dbReference type="SMART" id="SM00065">
    <property type="entry name" value="GAF"/>
    <property type="match status" value="1"/>
</dbReference>
<dbReference type="SUPFAM" id="SSF55785">
    <property type="entry name" value="PYP-like sensor domain (PAS domain)"/>
    <property type="match status" value="4"/>
</dbReference>
<keyword evidence="18" id="KW-1185">Reference proteome</keyword>
<dbReference type="RefSeq" id="WP_183894516.1">
    <property type="nucleotide sequence ID" value="NZ_JACIDV010000003.1"/>
</dbReference>
<dbReference type="CDD" id="cd00130">
    <property type="entry name" value="PAS"/>
    <property type="match status" value="1"/>
</dbReference>
<keyword evidence="8" id="KW-0288">FMN</keyword>
<keyword evidence="7" id="KW-0285">Flavoprotein</keyword>
<evidence type="ECO:0000256" key="12">
    <source>
        <dbReference type="ARBA" id="ARBA00022840"/>
    </source>
</evidence>
<dbReference type="InterPro" id="IPR003018">
    <property type="entry name" value="GAF"/>
</dbReference>
<dbReference type="InterPro" id="IPR035965">
    <property type="entry name" value="PAS-like_dom_sf"/>
</dbReference>
<dbReference type="InterPro" id="IPR011102">
    <property type="entry name" value="Sig_transdc_His_kinase_HWE"/>
</dbReference>
<dbReference type="Gene3D" id="3.30.450.20">
    <property type="entry name" value="PAS domain"/>
    <property type="match status" value="4"/>
</dbReference>
<dbReference type="EC" id="2.7.13.3" evidence="2"/>
<name>A0A7W6C5E1_9HYPH</name>
<dbReference type="InterPro" id="IPR000014">
    <property type="entry name" value="PAS"/>
</dbReference>
<dbReference type="SUPFAM" id="SSF55781">
    <property type="entry name" value="GAF domain-like"/>
    <property type="match status" value="1"/>
</dbReference>
<dbReference type="Proteomes" id="UP000565286">
    <property type="component" value="Unassembled WGS sequence"/>
</dbReference>
<protein>
    <recommendedName>
        <fullName evidence="3">Blue-light-activated histidine kinase</fullName>
        <ecNumber evidence="2">2.7.13.3</ecNumber>
    </recommendedName>
</protein>
<sequence length="879" mass="97896">MTRHETNDPRLAELQSYGILDTPPEAGFDDIVGLATLLCDAPVALVSFVDSDRQWFKARKGFDPCQTNLESSVCRHVLGMTQILEVPDLTKDPRTANNPLVVDAPHIRFYAGAPLITSNGHTLGTLCVLDHIPRPQGLTEPQRGGLEALARQVIMQLELRKLATDRTRMLAERIENQAQYQEVSEKLAAAQRAGGVGLFTLDIATNMVKGTQEFSRTFGLEHLDERPAQELESLVIPMDDMLVSHEENRRTGEAPTDVEYRIRKADTGEIRWIARKGDFQFDDSGRPVGFIGVTRDITARRQVEEKLRKAQETLELALDVTEMGTFDYDLVADTLVWDDRCRTLFGLPPDADVDYQTFLTGLHPDDQERTHEAVKAAIDPQGDGIFDVEYRTIGLVDGVERWVAAKGKTFFHGTNALRFIGTVRDITRAGEAQRRLREAEERYRFASRATNDAIWDWDFETNFVLWNEALTTAYGHEPDRVEPTGAWWIDHIHPDDRQRIDHSIHAVIDGTATEWTDGYRFKRADGTYAPVFDRGHVIRDEQGRPRRMIGAMLDLTRLQKAEAELLESQKQLHVERGLLEAVVQQAPIGISIIYADGHETFNTRLEQMFGQQVTTKGGVLSLGVLVPDAAEAERLIEHQNERGENRRYEVTTTPVRDHSGGILATLALVIDVEDRKQAEERRALLNRELSHRLKNSLAIVQSIVSQTLRSAPDVKSAQRTLAPRINALATAHETLLTGHRDAALVAELVRSATSIHAGSDRISAKGPDVLLGPQASLALSLVLHELSTNALKYGALSVAEGRVDISWSVEGASPDTPKTLRFTWTEEGGPLVTAPQQRGFGTRLIEIGLGAGQRASQIDYRPEGLHYEAEAELSALEAK</sequence>
<comment type="caution">
    <text evidence="17">The sequence shown here is derived from an EMBL/GenBank/DDBJ whole genome shotgun (WGS) entry which is preliminary data.</text>
</comment>
<keyword evidence="12" id="KW-0067">ATP-binding</keyword>
<feature type="domain" description="PAC" evidence="16">
    <location>
        <begin position="630"/>
        <end position="684"/>
    </location>
</feature>
<keyword evidence="11" id="KW-0418">Kinase</keyword>
<evidence type="ECO:0000256" key="6">
    <source>
        <dbReference type="ARBA" id="ARBA00022606"/>
    </source>
</evidence>
<dbReference type="InterPro" id="IPR036890">
    <property type="entry name" value="HATPase_C_sf"/>
</dbReference>
<dbReference type="PANTHER" id="PTHR43304:SF1">
    <property type="entry name" value="PAC DOMAIN-CONTAINING PROTEIN"/>
    <property type="match status" value="1"/>
</dbReference>
<feature type="domain" description="PAS" evidence="15">
    <location>
        <begin position="439"/>
        <end position="511"/>
    </location>
</feature>
<dbReference type="PANTHER" id="PTHR43304">
    <property type="entry name" value="PHYTOCHROME-LIKE PROTEIN CPH1"/>
    <property type="match status" value="1"/>
</dbReference>
<evidence type="ECO:0000256" key="9">
    <source>
        <dbReference type="ARBA" id="ARBA00022679"/>
    </source>
</evidence>
<organism evidence="17 18">
    <name type="scientific">Rhizobium skierniewicense</name>
    <dbReference type="NCBI Taxonomy" id="984260"/>
    <lineage>
        <taxon>Bacteria</taxon>
        <taxon>Pseudomonadati</taxon>
        <taxon>Pseudomonadota</taxon>
        <taxon>Alphaproteobacteria</taxon>
        <taxon>Hyphomicrobiales</taxon>
        <taxon>Rhizobiaceae</taxon>
        <taxon>Rhizobium/Agrobacterium group</taxon>
        <taxon>Rhizobium</taxon>
    </lineage>
</organism>
<dbReference type="GO" id="GO:0009881">
    <property type="term" value="F:photoreceptor activity"/>
    <property type="evidence" value="ECO:0007669"/>
    <property type="project" value="UniProtKB-KW"/>
</dbReference>
<evidence type="ECO:0000256" key="7">
    <source>
        <dbReference type="ARBA" id="ARBA00022630"/>
    </source>
</evidence>
<evidence type="ECO:0000256" key="1">
    <source>
        <dbReference type="ARBA" id="ARBA00000085"/>
    </source>
</evidence>
<evidence type="ECO:0000259" key="16">
    <source>
        <dbReference type="PROSITE" id="PS50113"/>
    </source>
</evidence>
<evidence type="ECO:0000256" key="4">
    <source>
        <dbReference type="ARBA" id="ARBA00022543"/>
    </source>
</evidence>
<evidence type="ECO:0000256" key="13">
    <source>
        <dbReference type="ARBA" id="ARBA00022991"/>
    </source>
</evidence>
<keyword evidence="10" id="KW-0547">Nucleotide-binding</keyword>
<keyword evidence="9" id="KW-0808">Transferase</keyword>
<dbReference type="GO" id="GO:0005524">
    <property type="term" value="F:ATP binding"/>
    <property type="evidence" value="ECO:0007669"/>
    <property type="project" value="UniProtKB-KW"/>
</dbReference>
<proteinExistence type="predicted"/>
<keyword evidence="6" id="KW-0716">Sensory transduction</keyword>
<feature type="domain" description="PAS" evidence="15">
    <location>
        <begin position="310"/>
        <end position="381"/>
    </location>
</feature>
<evidence type="ECO:0000256" key="5">
    <source>
        <dbReference type="ARBA" id="ARBA00022553"/>
    </source>
</evidence>
<dbReference type="Gene3D" id="3.30.565.10">
    <property type="entry name" value="Histidine kinase-like ATPase, C-terminal domain"/>
    <property type="match status" value="1"/>
</dbReference>
<keyword evidence="4" id="KW-0600">Photoreceptor protein</keyword>
<dbReference type="PROSITE" id="PS50112">
    <property type="entry name" value="PAS"/>
    <property type="match status" value="2"/>
</dbReference>
<dbReference type="InterPro" id="IPR029016">
    <property type="entry name" value="GAF-like_dom_sf"/>
</dbReference>
<dbReference type="InterPro" id="IPR052162">
    <property type="entry name" value="Sensor_kinase/Photoreceptor"/>
</dbReference>
<evidence type="ECO:0000313" key="17">
    <source>
        <dbReference type="EMBL" id="MBB3945131.1"/>
    </source>
</evidence>
<keyword evidence="5" id="KW-0597">Phosphoprotein</keyword>
<evidence type="ECO:0000256" key="3">
    <source>
        <dbReference type="ARBA" id="ARBA00021740"/>
    </source>
</evidence>
<feature type="domain" description="PAC" evidence="16">
    <location>
        <begin position="256"/>
        <end position="309"/>
    </location>
</feature>
<dbReference type="InterPro" id="IPR000700">
    <property type="entry name" value="PAS-assoc_C"/>
</dbReference>
<dbReference type="PROSITE" id="PS50113">
    <property type="entry name" value="PAC"/>
    <property type="match status" value="4"/>
</dbReference>